<dbReference type="PROSITE" id="PS50931">
    <property type="entry name" value="HTH_LYSR"/>
    <property type="match status" value="1"/>
</dbReference>
<dbReference type="Gene3D" id="1.10.10.10">
    <property type="entry name" value="Winged helix-like DNA-binding domain superfamily/Winged helix DNA-binding domain"/>
    <property type="match status" value="1"/>
</dbReference>
<comment type="similarity">
    <text evidence="1">Belongs to the LysR transcriptional regulatory family.</text>
</comment>
<keyword evidence="3" id="KW-0238">DNA-binding</keyword>
<dbReference type="SUPFAM" id="SSF46785">
    <property type="entry name" value="Winged helix' DNA-binding domain"/>
    <property type="match status" value="1"/>
</dbReference>
<keyword evidence="2" id="KW-0805">Transcription regulation</keyword>
<dbReference type="Pfam" id="PF03466">
    <property type="entry name" value="LysR_substrate"/>
    <property type="match status" value="1"/>
</dbReference>
<dbReference type="InterPro" id="IPR000847">
    <property type="entry name" value="LysR_HTH_N"/>
</dbReference>
<evidence type="ECO:0000259" key="5">
    <source>
        <dbReference type="PROSITE" id="PS50931"/>
    </source>
</evidence>
<dbReference type="Proteomes" id="UP000607331">
    <property type="component" value="Unassembled WGS sequence"/>
</dbReference>
<reference evidence="6 7" key="1">
    <citation type="submission" date="2020-04" db="EMBL/GenBank/DDBJ databases">
        <title>The draft genome of Kluyvera sichuanensis strain SCKS090646.</title>
        <authorList>
            <person name="Wei L."/>
            <person name="Liu L."/>
            <person name="Feng Y."/>
            <person name="Zong Z."/>
        </authorList>
    </citation>
    <scope>NUCLEOTIDE SEQUENCE [LARGE SCALE GENOMIC DNA]</scope>
    <source>
        <strain evidence="6 7">090646</strain>
    </source>
</reference>
<feature type="domain" description="HTH lysR-type" evidence="5">
    <location>
        <begin position="1"/>
        <end position="58"/>
    </location>
</feature>
<accession>A0ABR6RN25</accession>
<evidence type="ECO:0000313" key="6">
    <source>
        <dbReference type="EMBL" id="MBC1184527.1"/>
    </source>
</evidence>
<evidence type="ECO:0000256" key="1">
    <source>
        <dbReference type="ARBA" id="ARBA00009437"/>
    </source>
</evidence>
<dbReference type="Gene3D" id="3.40.190.10">
    <property type="entry name" value="Periplasmic binding protein-like II"/>
    <property type="match status" value="2"/>
</dbReference>
<dbReference type="PANTHER" id="PTHR30118">
    <property type="entry name" value="HTH-TYPE TRANSCRIPTIONAL REGULATOR LEUO-RELATED"/>
    <property type="match status" value="1"/>
</dbReference>
<dbReference type="EMBL" id="JABBJF010000001">
    <property type="protein sequence ID" value="MBC1184527.1"/>
    <property type="molecule type" value="Genomic_DNA"/>
</dbReference>
<dbReference type="RefSeq" id="WP_185666329.1">
    <property type="nucleotide sequence ID" value="NZ_JABBJF010000001.1"/>
</dbReference>
<keyword evidence="7" id="KW-1185">Reference proteome</keyword>
<dbReference type="InterPro" id="IPR050389">
    <property type="entry name" value="LysR-type_TF"/>
</dbReference>
<dbReference type="Pfam" id="PF00126">
    <property type="entry name" value="HTH_1"/>
    <property type="match status" value="1"/>
</dbReference>
<dbReference type="SUPFAM" id="SSF53850">
    <property type="entry name" value="Periplasmic binding protein-like II"/>
    <property type="match status" value="1"/>
</dbReference>
<protein>
    <submittedName>
        <fullName evidence="6">LysR family transcriptional regulator</fullName>
    </submittedName>
</protein>
<dbReference type="PANTHER" id="PTHR30118:SF15">
    <property type="entry name" value="TRANSCRIPTIONAL REGULATORY PROTEIN"/>
    <property type="match status" value="1"/>
</dbReference>
<proteinExistence type="inferred from homology"/>
<gene>
    <name evidence="6" type="ORF">HII27_02235</name>
</gene>
<dbReference type="InterPro" id="IPR036390">
    <property type="entry name" value="WH_DNA-bd_sf"/>
</dbReference>
<name>A0ABR6RN25_9ENTR</name>
<comment type="caution">
    <text evidence="6">The sequence shown here is derived from an EMBL/GenBank/DDBJ whole genome shotgun (WGS) entry which is preliminary data.</text>
</comment>
<dbReference type="InterPro" id="IPR005119">
    <property type="entry name" value="LysR_subst-bd"/>
</dbReference>
<evidence type="ECO:0000256" key="3">
    <source>
        <dbReference type="ARBA" id="ARBA00023125"/>
    </source>
</evidence>
<organism evidence="6 7">
    <name type="scientific">Kluyvera sichuanensis</name>
    <dbReference type="NCBI Taxonomy" id="2725494"/>
    <lineage>
        <taxon>Bacteria</taxon>
        <taxon>Pseudomonadati</taxon>
        <taxon>Pseudomonadota</taxon>
        <taxon>Gammaproteobacteria</taxon>
        <taxon>Enterobacterales</taxon>
        <taxon>Enterobacteriaceae</taxon>
        <taxon>Kluyvera</taxon>
    </lineage>
</organism>
<dbReference type="PRINTS" id="PR00039">
    <property type="entry name" value="HTHLYSR"/>
</dbReference>
<keyword evidence="4" id="KW-0804">Transcription</keyword>
<evidence type="ECO:0000256" key="4">
    <source>
        <dbReference type="ARBA" id="ARBA00023163"/>
    </source>
</evidence>
<evidence type="ECO:0000256" key="2">
    <source>
        <dbReference type="ARBA" id="ARBA00023015"/>
    </source>
</evidence>
<dbReference type="InterPro" id="IPR036388">
    <property type="entry name" value="WH-like_DNA-bd_sf"/>
</dbReference>
<evidence type="ECO:0000313" key="7">
    <source>
        <dbReference type="Proteomes" id="UP000607331"/>
    </source>
</evidence>
<sequence>MDMNLVKVFVAIYEQESVSGAADILNITQPSVSYALKKMRDELNDELFVRQNTGMKPTRQAIEIYRTFSKAVGEIDAVVASRKSFDYRTSGHKFVMAMSDLGEHYYLPLIFSEITKLAPGVEIEILPLEISKLQEWLDKGFIDAAICNRTYAVQNVHCDILLKDRYVCLKGNAHARVKEAITLKQFLEEKHIVASSQAGHNFYQEWYANTNQKLTKALTVPDLNIVAPLVESSDYISVVPETYSLQKSEHFAVTALSLPVDFPKIEVCLYSQNTSRSGKEKLWFLKTVKDICLNY</sequence>